<organism evidence="2 3">
    <name type="scientific">Leptomonas seymouri</name>
    <dbReference type="NCBI Taxonomy" id="5684"/>
    <lineage>
        <taxon>Eukaryota</taxon>
        <taxon>Discoba</taxon>
        <taxon>Euglenozoa</taxon>
        <taxon>Kinetoplastea</taxon>
        <taxon>Metakinetoplastina</taxon>
        <taxon>Trypanosomatida</taxon>
        <taxon>Trypanosomatidae</taxon>
        <taxon>Leishmaniinae</taxon>
        <taxon>Leptomonas</taxon>
    </lineage>
</organism>
<dbReference type="Gene3D" id="3.20.20.120">
    <property type="entry name" value="Enolase-like C-terminal domain"/>
    <property type="match status" value="1"/>
</dbReference>
<dbReference type="InterPro" id="IPR036849">
    <property type="entry name" value="Enolase-like_C_sf"/>
</dbReference>
<dbReference type="EMBL" id="LJSK01000246">
    <property type="protein sequence ID" value="KPI84597.1"/>
    <property type="molecule type" value="Genomic_DNA"/>
</dbReference>
<protein>
    <submittedName>
        <fullName evidence="2">Putative enolase</fullName>
    </submittedName>
</protein>
<accession>A0A0N0P4A1</accession>
<sequence>MPSSISWKRYDEEHNVSAVLTEAARACVVENPGNVTDYFARYFREVAGGTSVKHICESEVVGTNGGPALTFTLELCTGPEVSITTSECALFLDCGLESADEESDDLNDEAAPCGKFDQLLQAVRSSLLPELVRLGSVEPQSSWDNAIASVWKDFASLSPSVPWAMSMLASLAAAKQRRITLYQHFGDLIDAHTLGNPDDASSNGGNKVAAAAATGDVFSNAEKGPGAAGGCYAPPRLIVPFVIFDTTSRGTDAAAVAGQVHFEKVYVGLEPIVFPIEEASESEGEGKSTNDNDTERPPVDGRSLRRRIRKLHNAARLFLTANPSAFVGSRGCLCWSGPGNYADIVKAVADALEAAELRLGLDVCIGLSLGGNKVRVRSNGEGEGGKGTGGSTTTAAASSKAAAAAAAAAAADPSGLYDFFYGDAAITGEQLTEYLKEQLEDIGQGVVQFLEDTHSMDDTVARQRLQLALQDSIVLSGNSVFENDNNAMNNATVGLAYAQKRTAEALAGTYPTTVVDLSWCGSVQAAAQLLRTVYDAKSSAVTALIGPTAGSAEAAAHLVDLAVAGRVSYLMTSTGPLSTITMAVASRFATVMSELAESKAMAPRIPFRRFNRYDLPPLPKLTVAPIRHKGDKKKKDHRNGAKKKK</sequence>
<comment type="caution">
    <text evidence="2">The sequence shown here is derived from an EMBL/GenBank/DDBJ whole genome shotgun (WGS) entry which is preliminary data.</text>
</comment>
<evidence type="ECO:0000313" key="2">
    <source>
        <dbReference type="EMBL" id="KPI84597.1"/>
    </source>
</evidence>
<proteinExistence type="predicted"/>
<feature type="compositionally biased region" description="Basic residues" evidence="1">
    <location>
        <begin position="626"/>
        <end position="645"/>
    </location>
</feature>
<dbReference type="Proteomes" id="UP000038009">
    <property type="component" value="Unassembled WGS sequence"/>
</dbReference>
<keyword evidence="3" id="KW-1185">Reference proteome</keyword>
<feature type="compositionally biased region" description="Basic and acidic residues" evidence="1">
    <location>
        <begin position="284"/>
        <end position="302"/>
    </location>
</feature>
<reference evidence="2 3" key="1">
    <citation type="journal article" date="2015" name="PLoS Pathog.">
        <title>Leptomonas seymouri: Adaptations to the Dixenous Life Cycle Analyzed by Genome Sequencing, Transcriptome Profiling and Co-infection with Leishmania donovani.</title>
        <authorList>
            <person name="Kraeva N."/>
            <person name="Butenko A."/>
            <person name="Hlavacova J."/>
            <person name="Kostygov A."/>
            <person name="Myskova J."/>
            <person name="Grybchuk D."/>
            <person name="Lestinova T."/>
            <person name="Votypka J."/>
            <person name="Volf P."/>
            <person name="Opperdoes F."/>
            <person name="Flegontov P."/>
            <person name="Lukes J."/>
            <person name="Yurchenko V."/>
        </authorList>
    </citation>
    <scope>NUCLEOTIDE SEQUENCE [LARGE SCALE GENOMIC DNA]</scope>
    <source>
        <strain evidence="2 3">ATCC 30220</strain>
    </source>
</reference>
<dbReference type="AlphaFoldDB" id="A0A0N0P4A1"/>
<dbReference type="SUPFAM" id="SSF51604">
    <property type="entry name" value="Enolase C-terminal domain-like"/>
    <property type="match status" value="1"/>
</dbReference>
<dbReference type="OrthoDB" id="10009078at2759"/>
<gene>
    <name evidence="2" type="ORF">ABL78_6358</name>
</gene>
<name>A0A0N0P4A1_LEPSE</name>
<feature type="region of interest" description="Disordered" evidence="1">
    <location>
        <begin position="279"/>
        <end position="302"/>
    </location>
</feature>
<dbReference type="VEuPathDB" id="TriTrypDB:Lsey_0246_0140"/>
<dbReference type="OMA" id="VSWQRYD"/>
<evidence type="ECO:0000256" key="1">
    <source>
        <dbReference type="SAM" id="MobiDB-lite"/>
    </source>
</evidence>
<evidence type="ECO:0000313" key="3">
    <source>
        <dbReference type="Proteomes" id="UP000038009"/>
    </source>
</evidence>
<feature type="region of interest" description="Disordered" evidence="1">
    <location>
        <begin position="624"/>
        <end position="645"/>
    </location>
</feature>